<dbReference type="InterPro" id="IPR025503">
    <property type="entry name" value="DUF4391"/>
</dbReference>
<name>J9F9B0_9ZZZZ</name>
<feature type="coiled-coil region" evidence="1">
    <location>
        <begin position="169"/>
        <end position="219"/>
    </location>
</feature>
<keyword evidence="1" id="KW-0175">Coiled coil</keyword>
<dbReference type="EMBL" id="AMCI01008146">
    <property type="protein sequence ID" value="EJW91496.1"/>
    <property type="molecule type" value="Genomic_DNA"/>
</dbReference>
<evidence type="ECO:0000256" key="1">
    <source>
        <dbReference type="SAM" id="Coils"/>
    </source>
</evidence>
<gene>
    <name evidence="2" type="ORF">EVA_20396</name>
</gene>
<organism evidence="2">
    <name type="scientific">gut metagenome</name>
    <dbReference type="NCBI Taxonomy" id="749906"/>
    <lineage>
        <taxon>unclassified sequences</taxon>
        <taxon>metagenomes</taxon>
        <taxon>organismal metagenomes</taxon>
    </lineage>
</organism>
<sequence length="225" mass="26215">MIDLHFPESTRVNKVVPKTAFYKNLEVNAHLRQHFVEDVERIVWLAKLAPSTLNVEDGKTVHEITVFHVLLKAKEVPDDVFTAIDRQMPRHILFVLQYEEECRLLLNYKEWIDADKGTFRILKAFQTDWCQADTLSLQLEGTNLDRIYESFAGQVSGFGTHNAADTKRIIELQKQLALKKRSVEALQKKVRAEKQYNRQVQLNSEARQLKRELASLQDEIDKLKQ</sequence>
<accession>J9F9B0</accession>
<dbReference type="AlphaFoldDB" id="J9F9B0"/>
<comment type="caution">
    <text evidence="2">The sequence shown here is derived from an EMBL/GenBank/DDBJ whole genome shotgun (WGS) entry which is preliminary data.</text>
</comment>
<proteinExistence type="predicted"/>
<protein>
    <submittedName>
        <fullName evidence="2">Uncharacterized protein</fullName>
    </submittedName>
</protein>
<evidence type="ECO:0000313" key="2">
    <source>
        <dbReference type="EMBL" id="EJW91496.1"/>
    </source>
</evidence>
<dbReference type="Pfam" id="PF14335">
    <property type="entry name" value="DUF4391"/>
    <property type="match status" value="1"/>
</dbReference>
<reference evidence="2" key="1">
    <citation type="journal article" date="2012" name="PLoS ONE">
        <title>Gene sets for utilization of primary and secondary nutrition supplies in the distal gut of endangered iberian lynx.</title>
        <authorList>
            <person name="Alcaide M."/>
            <person name="Messina E."/>
            <person name="Richter M."/>
            <person name="Bargiela R."/>
            <person name="Peplies J."/>
            <person name="Huws S.A."/>
            <person name="Newbold C.J."/>
            <person name="Golyshin P.N."/>
            <person name="Simon M.A."/>
            <person name="Lopez G."/>
            <person name="Yakimov M.M."/>
            <person name="Ferrer M."/>
        </authorList>
    </citation>
    <scope>NUCLEOTIDE SEQUENCE</scope>
</reference>
<feature type="non-terminal residue" evidence="2">
    <location>
        <position position="225"/>
    </location>
</feature>